<dbReference type="SUPFAM" id="SSF50998">
    <property type="entry name" value="Quinoprotein alcohol dehydrogenase-like"/>
    <property type="match status" value="1"/>
</dbReference>
<dbReference type="RefSeq" id="WP_171594948.1">
    <property type="nucleotide sequence ID" value="NZ_RZNH01000009.1"/>
</dbReference>
<keyword evidence="4" id="KW-0812">Transmembrane</keyword>
<evidence type="ECO:0000256" key="5">
    <source>
        <dbReference type="SAM" id="SignalP"/>
    </source>
</evidence>
<dbReference type="Pfam" id="PF07494">
    <property type="entry name" value="Reg_prop"/>
    <property type="match status" value="1"/>
</dbReference>
<dbReference type="InterPro" id="IPR013783">
    <property type="entry name" value="Ig-like_fold"/>
</dbReference>
<keyword evidence="4" id="KW-1133">Transmembrane helix</keyword>
<sequence>MQRRIFNWFFIFLLTCGTTLQASNYFQKLEKFTTEHGILNNTIFSIFQDSTGRMWFGTLEGLCSYNGKEFSCHPMSAGMPGFQLHFIDQLNKDHLMLGTTQGNYLYSISKKTYQKISFPNDSLMIQAMFRLKEKAFIATTSGIFEFDSNNNKGTKRFDAAVLCIQKSPQGNVLLGTTTKGVLEVKQDTAGLPLFTQLIPPMENEGIKAIQFMENGEIAILSDKGLYLHEDTDLKCIVKGSFSSMSLSQEGDILLGTYGDFIQQVYNDEDRYVLKDYINRENEIFNDYYDAQINVLYKDASGALWIGTNRAGLDRIDRRKISYRKFESDLPEAEAGYINALFENEQGRIWAGTSGKGLFVLDSLSGKLKSMPIFRGNLNDLYVEAIFQHKDQLFVGTRHMGIITVKAVGENPHKLQASGQLFSREAGLEKNDYIYALKQYGEKLYICSSKGTFAYHLIGKKISSLDSLASINVMIDSLDNRYILSYTLELFVNQRKVDLGTEVSDFMLAKEGGVWAATSKGLAFVENQNAKPVFYNPTSKVIEFTSLKQDQQGSLWLGSRMGIYRFDPKTKLFANYQILGGSKANSFNHGKLIKSASGDLYWGSNDGVVAIQPEQLNYLPEAHFEVVQGDKDLSGTFHVYNYSYNHQAENGIAYRFSHPDSTWMYLSAEQYKLDFSHFPKGAYELSISAINADGIMNQDVQVFKFQIRKSWTSSMILGLLFLFIILLSFIIYRLRKRGGQNQEIEKEVNETPEDKMYREWLQDDFMQNAIHVIEENLADNAFGVNELYVATQMSKSNFYRKLKKFTDLSPNELIRFVRLRKSAHLLIEAKQSVNEIAYEVGFNSPSYFTRCFKQQFGVAPSEYKEQLLMNND</sequence>
<dbReference type="InterPro" id="IPR015943">
    <property type="entry name" value="WD40/YVTN_repeat-like_dom_sf"/>
</dbReference>
<dbReference type="Gene3D" id="2.60.40.10">
    <property type="entry name" value="Immunoglobulins"/>
    <property type="match status" value="1"/>
</dbReference>
<keyword evidence="2" id="KW-0238">DNA-binding</keyword>
<dbReference type="InterPro" id="IPR018062">
    <property type="entry name" value="HTH_AraC-typ_CS"/>
</dbReference>
<evidence type="ECO:0000259" key="6">
    <source>
        <dbReference type="PROSITE" id="PS01124"/>
    </source>
</evidence>
<name>A0ABX1WUR9_9BACT</name>
<dbReference type="PROSITE" id="PS00041">
    <property type="entry name" value="HTH_ARAC_FAMILY_1"/>
    <property type="match status" value="1"/>
</dbReference>
<dbReference type="SMART" id="SM00342">
    <property type="entry name" value="HTH_ARAC"/>
    <property type="match status" value="1"/>
</dbReference>
<dbReference type="EMBL" id="RZNH01000009">
    <property type="protein sequence ID" value="NOU59675.1"/>
    <property type="molecule type" value="Genomic_DNA"/>
</dbReference>
<dbReference type="Proteomes" id="UP000732105">
    <property type="component" value="Unassembled WGS sequence"/>
</dbReference>
<evidence type="ECO:0000256" key="1">
    <source>
        <dbReference type="ARBA" id="ARBA00023015"/>
    </source>
</evidence>
<comment type="caution">
    <text evidence="7">The sequence shown here is derived from an EMBL/GenBank/DDBJ whole genome shotgun (WGS) entry which is preliminary data.</text>
</comment>
<dbReference type="Pfam" id="PF12833">
    <property type="entry name" value="HTH_18"/>
    <property type="match status" value="1"/>
</dbReference>
<evidence type="ECO:0000313" key="7">
    <source>
        <dbReference type="EMBL" id="NOU59675.1"/>
    </source>
</evidence>
<keyword evidence="1" id="KW-0805">Transcription regulation</keyword>
<dbReference type="Gene3D" id="2.130.10.10">
    <property type="entry name" value="YVTN repeat-like/Quinoprotein amine dehydrogenase"/>
    <property type="match status" value="3"/>
</dbReference>
<feature type="chain" id="PRO_5045539561" evidence="5">
    <location>
        <begin position="23"/>
        <end position="871"/>
    </location>
</feature>
<dbReference type="PANTHER" id="PTHR43280:SF2">
    <property type="entry name" value="HTH-TYPE TRANSCRIPTIONAL REGULATOR EXSA"/>
    <property type="match status" value="1"/>
</dbReference>
<accession>A0ABX1WUR9</accession>
<dbReference type="InterPro" id="IPR018060">
    <property type="entry name" value="HTH_AraC"/>
</dbReference>
<dbReference type="InterPro" id="IPR020449">
    <property type="entry name" value="Tscrpt_reg_AraC-type_HTH"/>
</dbReference>
<dbReference type="Gene3D" id="1.10.10.60">
    <property type="entry name" value="Homeodomain-like"/>
    <property type="match status" value="1"/>
</dbReference>
<dbReference type="InterPro" id="IPR011047">
    <property type="entry name" value="Quinoprotein_ADH-like_sf"/>
</dbReference>
<feature type="domain" description="HTH araC/xylS-type" evidence="6">
    <location>
        <begin position="766"/>
        <end position="865"/>
    </location>
</feature>
<dbReference type="PROSITE" id="PS01124">
    <property type="entry name" value="HTH_ARAC_FAMILY_2"/>
    <property type="match status" value="1"/>
</dbReference>
<dbReference type="PRINTS" id="PR00032">
    <property type="entry name" value="HTHARAC"/>
</dbReference>
<dbReference type="PANTHER" id="PTHR43280">
    <property type="entry name" value="ARAC-FAMILY TRANSCRIPTIONAL REGULATOR"/>
    <property type="match status" value="1"/>
</dbReference>
<keyword evidence="8" id="KW-1185">Reference proteome</keyword>
<dbReference type="SUPFAM" id="SSF63829">
    <property type="entry name" value="Calcium-dependent phosphotriesterase"/>
    <property type="match status" value="1"/>
</dbReference>
<feature type="transmembrane region" description="Helical" evidence="4">
    <location>
        <begin position="710"/>
        <end position="731"/>
    </location>
</feature>
<evidence type="ECO:0000256" key="2">
    <source>
        <dbReference type="ARBA" id="ARBA00023125"/>
    </source>
</evidence>
<keyword evidence="4" id="KW-0472">Membrane</keyword>
<dbReference type="InterPro" id="IPR011110">
    <property type="entry name" value="Reg_prop"/>
</dbReference>
<dbReference type="SUPFAM" id="SSF46689">
    <property type="entry name" value="Homeodomain-like"/>
    <property type="match status" value="1"/>
</dbReference>
<organism evidence="7 8">
    <name type="scientific">Marinifilum caeruleilacunae</name>
    <dbReference type="NCBI Taxonomy" id="2499076"/>
    <lineage>
        <taxon>Bacteria</taxon>
        <taxon>Pseudomonadati</taxon>
        <taxon>Bacteroidota</taxon>
        <taxon>Bacteroidia</taxon>
        <taxon>Marinilabiliales</taxon>
        <taxon>Marinifilaceae</taxon>
    </lineage>
</organism>
<keyword evidence="5" id="KW-0732">Signal</keyword>
<evidence type="ECO:0000256" key="4">
    <source>
        <dbReference type="SAM" id="Phobius"/>
    </source>
</evidence>
<proteinExistence type="predicted"/>
<evidence type="ECO:0000256" key="3">
    <source>
        <dbReference type="ARBA" id="ARBA00023163"/>
    </source>
</evidence>
<reference evidence="7 8" key="1">
    <citation type="submission" date="2018-12" db="EMBL/GenBank/DDBJ databases">
        <title>Marinifilum JC070 sp. nov., a marine bacterium isolated from Yongle Blue Hole in the South China Sea.</title>
        <authorList>
            <person name="Fu T."/>
        </authorList>
    </citation>
    <scope>NUCLEOTIDE SEQUENCE [LARGE SCALE GENOMIC DNA]</scope>
    <source>
        <strain evidence="7 8">JC070</strain>
    </source>
</reference>
<dbReference type="InterPro" id="IPR009057">
    <property type="entry name" value="Homeodomain-like_sf"/>
</dbReference>
<gene>
    <name evidence="7" type="ORF">ELS83_07575</name>
</gene>
<evidence type="ECO:0000313" key="8">
    <source>
        <dbReference type="Proteomes" id="UP000732105"/>
    </source>
</evidence>
<protein>
    <submittedName>
        <fullName evidence="7">Helix-turn-helix domain-containing protein</fullName>
    </submittedName>
</protein>
<keyword evidence="3" id="KW-0804">Transcription</keyword>
<feature type="signal peptide" evidence="5">
    <location>
        <begin position="1"/>
        <end position="22"/>
    </location>
</feature>